<dbReference type="Pfam" id="PF15625">
    <property type="entry name" value="CC2D2AN-C2"/>
    <property type="match status" value="1"/>
</dbReference>
<dbReference type="Pfam" id="PF24652">
    <property type="entry name" value="CEP76_C"/>
    <property type="match status" value="1"/>
</dbReference>
<feature type="compositionally biased region" description="Polar residues" evidence="1">
    <location>
        <begin position="1"/>
        <end position="13"/>
    </location>
</feature>
<dbReference type="InterPro" id="IPR056288">
    <property type="entry name" value="CEP76_C"/>
</dbReference>
<feature type="compositionally biased region" description="Acidic residues" evidence="1">
    <location>
        <begin position="71"/>
        <end position="81"/>
    </location>
</feature>
<feature type="compositionally biased region" description="Basic residues" evidence="1">
    <location>
        <begin position="88"/>
        <end position="98"/>
    </location>
</feature>
<accession>A0AAV2Z7N2</accession>
<feature type="compositionally biased region" description="Basic and acidic residues" evidence="1">
    <location>
        <begin position="18"/>
        <end position="45"/>
    </location>
</feature>
<dbReference type="InterPro" id="IPR000008">
    <property type="entry name" value="C2_dom"/>
</dbReference>
<evidence type="ECO:0000256" key="1">
    <source>
        <dbReference type="SAM" id="MobiDB-lite"/>
    </source>
</evidence>
<keyword evidence="4" id="KW-1185">Reference proteome</keyword>
<reference evidence="3" key="1">
    <citation type="submission" date="2022-11" db="EMBL/GenBank/DDBJ databases">
        <authorList>
            <person name="Morgan W.R."/>
            <person name="Tartar A."/>
        </authorList>
    </citation>
    <scope>NUCLEOTIDE SEQUENCE</scope>
    <source>
        <strain evidence="3">ARSEF 373</strain>
    </source>
</reference>
<dbReference type="Proteomes" id="UP001146120">
    <property type="component" value="Unassembled WGS sequence"/>
</dbReference>
<dbReference type="EMBL" id="DAKRPA010000043">
    <property type="protein sequence ID" value="DBA01667.1"/>
    <property type="molecule type" value="Genomic_DNA"/>
</dbReference>
<feature type="region of interest" description="Disordered" evidence="1">
    <location>
        <begin position="940"/>
        <end position="967"/>
    </location>
</feature>
<feature type="compositionally biased region" description="Basic and acidic residues" evidence="1">
    <location>
        <begin position="99"/>
        <end position="116"/>
    </location>
</feature>
<dbReference type="InterPro" id="IPR056290">
    <property type="entry name" value="CEPT76/DRC7_peptidase-like_dom"/>
</dbReference>
<dbReference type="Pfam" id="PF24656">
    <property type="entry name" value="CEPT76_peptidase"/>
    <property type="match status" value="1"/>
</dbReference>
<dbReference type="GO" id="GO:0035869">
    <property type="term" value="C:ciliary transition zone"/>
    <property type="evidence" value="ECO:0007669"/>
    <property type="project" value="TreeGrafter"/>
</dbReference>
<evidence type="ECO:0000313" key="4">
    <source>
        <dbReference type="Proteomes" id="UP001146120"/>
    </source>
</evidence>
<evidence type="ECO:0000259" key="2">
    <source>
        <dbReference type="SMART" id="SM00239"/>
    </source>
</evidence>
<proteinExistence type="predicted"/>
<feature type="domain" description="C2" evidence="2">
    <location>
        <begin position="923"/>
        <end position="1088"/>
    </location>
</feature>
<dbReference type="PANTHER" id="PTHR20837">
    <property type="entry name" value="CENTROSOMAL PROTEIN-RELATED"/>
    <property type="match status" value="1"/>
</dbReference>
<name>A0AAV2Z7N2_9STRA</name>
<dbReference type="GO" id="GO:1905515">
    <property type="term" value="P:non-motile cilium assembly"/>
    <property type="evidence" value="ECO:0007669"/>
    <property type="project" value="TreeGrafter"/>
</dbReference>
<dbReference type="InterPro" id="IPR028928">
    <property type="entry name" value="CC2D2AN-C2"/>
</dbReference>
<protein>
    <recommendedName>
        <fullName evidence="2">C2 domain-containing protein</fullName>
    </recommendedName>
</protein>
<comment type="caution">
    <text evidence="3">The sequence shown here is derived from an EMBL/GenBank/DDBJ whole genome shotgun (WGS) entry which is preliminary data.</text>
</comment>
<dbReference type="SMART" id="SM00239">
    <property type="entry name" value="C2"/>
    <property type="match status" value="1"/>
</dbReference>
<feature type="region of interest" description="Disordered" evidence="1">
    <location>
        <begin position="1118"/>
        <end position="1140"/>
    </location>
</feature>
<feature type="compositionally biased region" description="Low complexity" evidence="1">
    <location>
        <begin position="940"/>
        <end position="952"/>
    </location>
</feature>
<dbReference type="GO" id="GO:1904491">
    <property type="term" value="P:protein localization to ciliary transition zone"/>
    <property type="evidence" value="ECO:0007669"/>
    <property type="project" value="TreeGrafter"/>
</dbReference>
<feature type="region of interest" description="Disordered" evidence="1">
    <location>
        <begin position="1"/>
        <end position="160"/>
    </location>
</feature>
<gene>
    <name evidence="3" type="ORF">N0F65_010318</name>
</gene>
<feature type="compositionally biased region" description="Acidic residues" evidence="1">
    <location>
        <begin position="117"/>
        <end position="126"/>
    </location>
</feature>
<dbReference type="InterPro" id="IPR052434">
    <property type="entry name" value="Tectonic-like_complex_comp"/>
</dbReference>
<reference evidence="3" key="2">
    <citation type="journal article" date="2023" name="Microbiol Resour">
        <title>Decontamination and Annotation of the Draft Genome Sequence of the Oomycete Lagenidium giganteum ARSEF 373.</title>
        <authorList>
            <person name="Morgan W.R."/>
            <person name="Tartar A."/>
        </authorList>
    </citation>
    <scope>NUCLEOTIDE SEQUENCE</scope>
    <source>
        <strain evidence="3">ARSEF 373</strain>
    </source>
</reference>
<feature type="compositionally biased region" description="Low complexity" evidence="1">
    <location>
        <begin position="146"/>
        <end position="160"/>
    </location>
</feature>
<organism evidence="3 4">
    <name type="scientific">Lagenidium giganteum</name>
    <dbReference type="NCBI Taxonomy" id="4803"/>
    <lineage>
        <taxon>Eukaryota</taxon>
        <taxon>Sar</taxon>
        <taxon>Stramenopiles</taxon>
        <taxon>Oomycota</taxon>
        <taxon>Peronosporomycetes</taxon>
        <taxon>Pythiales</taxon>
        <taxon>Pythiaceae</taxon>
    </lineage>
</organism>
<evidence type="ECO:0000313" key="3">
    <source>
        <dbReference type="EMBL" id="DBA01667.1"/>
    </source>
</evidence>
<dbReference type="PANTHER" id="PTHR20837:SF0">
    <property type="entry name" value="COILED-COIL AND C2 DOMAIN-CONTAINING PROTEIN 2A"/>
    <property type="match status" value="1"/>
</dbReference>
<sequence length="1558" mass="175013">MMAMNDDTSNQVEQAVEDESHTRARRRSDAEARNQREHVRQETHKSRLQAAMTNNRFFKRSAAADTKPEEGDSDGDDNESIGDDHSKRSNKPNKKKRERSNQKEQEDNNAEDKNNNDNDDDDDDDDVRGRSDRMLSSSVVMRPKRSSAASAGAGEKKTTATTSKIVVQPAVHVLPALTLSRSSWLSEVREDRDAGLYVADERQQLEQIAPSTLLRVEERLRREHPARADAPRRRKCLSTNLFAHFMQWYGHRIVLDDHVAFTLEDRVMGQIKSLYGSYTQLVRLQPWSGPLERVAAFVEEVQANSNINGSEVVHVRWQQQTLRDAHAALDALGRLQQLHHQLVLKWNELQACCRRERNQQPLFIMKLVRRAGRVAIVHLQALLECLPATGRGDSTEGNDNNPAEHVRKRLDDLYANDKCLDFVVQVENSGVSRDDPVVSSATSSGASRLLGLACFSTRPTFVVELHVNNRLVSRTRAMSWAPLTQEQRSGAGAHVRPLVQRGVVHLGEAFRVELTHFPESVTFKVFEQGWLVPRLLSTASIALLVPGDDVSSASETATTPERRVPLAGVSPSDEWYQFTCATPMARERWHPSFHNAATFATLARHTHGRVHARVSWVAKQATDSAAVGIMLPSKQQQRARARHPSEQRRLVGTRLQRQQRAERDHRSKTGFMYERDFLTLMKSLEHVVDPNDPDNAGVQRLHAHLQGMSTALQQRDLFRTTTLSPGNRLVADTQVGVLTKRNQLLRLRDREHVARFGTSVCESIAVRQSVATSSSNTLGTKRWEHAVFDEPVPLHEHDITANAQYLSLLRPEVQLLDRQIRGDAASQGDAFSIERQRKQQLLKLHDFLDRVKQTQLVAGRKVVVKDRTKTLASIIQEQPMPLFPGTMDLSGLGRLFAPRRRLRPQAQKRAAPTVAAEWPAHCVLYVQVQKAVNVPTRLVSAQEQQSKQQTKQKTPEEEADSGTPRPGAALQLSFESQVFVEVCFQGQRRKTSCSLVSSSHARGTLGSNPVWMETLVLPFVPPMGDWSPEALQRVQDDIRLNLFDQVVTPQSDEADGVQLRSFHQENCFLGGLSVPFATLYQNDGLLEASLRCEMPVEHLGYANLKALAAQAGLMERQSSSEAAMDKAPSTRKQLTATDDPDGVIRSSRAATFLSVMLTLDPLLPQPVQAFDDALGGGGGATDESPDLVAYARTWVASVRRSNTATKQRDLSVFVRNVRSGKTFVSRYLCPQQPPAGHRASVAQLVRLVKLVPFLEDWHVFDGEHDVWSTTSELLELNAGDYEEHAVLLCNFFAWFDRDAPAMRSYLVLGTAVPEGRTVYVLRQDTSRVPARGTLWNASTGVGYNVLDDHCPVRDVSLVVSSANVYANVQQVKRLADLTWDMETNAKAWRPFFHTAAGGRAREQFVLPSVQDREPSFSETPREYVQQVETELKEALKLEIRRWRSTRFTTTFNMDVSVKLRTQLESLETAERGDPRDRAQTQAQPGRHLLADIARTREICGMPLNTTFTDMSKVIAMVKNTNIHWNERTNVEFGLAVYVHGYPNCLLSVWVYFVSLVPK</sequence>